<comment type="caution">
    <text evidence="2">The sequence shown here is derived from an EMBL/GenBank/DDBJ whole genome shotgun (WGS) entry which is preliminary data.</text>
</comment>
<reference evidence="2" key="1">
    <citation type="submission" date="2023-10" db="EMBL/GenBank/DDBJ databases">
        <title>Genome assembly of Pristionchus species.</title>
        <authorList>
            <person name="Yoshida K."/>
            <person name="Sommer R.J."/>
        </authorList>
    </citation>
    <scope>NUCLEOTIDE SEQUENCE</scope>
    <source>
        <strain evidence="2">RS5133</strain>
    </source>
</reference>
<keyword evidence="1" id="KW-0812">Transmembrane</keyword>
<dbReference type="Proteomes" id="UP001432322">
    <property type="component" value="Unassembled WGS sequence"/>
</dbReference>
<feature type="transmembrane region" description="Helical" evidence="1">
    <location>
        <begin position="143"/>
        <end position="164"/>
    </location>
</feature>
<dbReference type="InterPro" id="IPR019422">
    <property type="entry name" value="7TM_GPCR_serpentine_rcpt_Srh"/>
</dbReference>
<dbReference type="PANTHER" id="PTHR45830">
    <property type="entry name" value="SERPENTINE RECEPTOR, CLASS I"/>
    <property type="match status" value="1"/>
</dbReference>
<keyword evidence="1" id="KW-1133">Transmembrane helix</keyword>
<dbReference type="EMBL" id="BTSY01000004">
    <property type="protein sequence ID" value="GMT21924.1"/>
    <property type="molecule type" value="Genomic_DNA"/>
</dbReference>
<organism evidence="2 3">
    <name type="scientific">Pristionchus fissidentatus</name>
    <dbReference type="NCBI Taxonomy" id="1538716"/>
    <lineage>
        <taxon>Eukaryota</taxon>
        <taxon>Metazoa</taxon>
        <taxon>Ecdysozoa</taxon>
        <taxon>Nematoda</taxon>
        <taxon>Chromadorea</taxon>
        <taxon>Rhabditida</taxon>
        <taxon>Rhabditina</taxon>
        <taxon>Diplogasteromorpha</taxon>
        <taxon>Diplogasteroidea</taxon>
        <taxon>Neodiplogasteridae</taxon>
        <taxon>Pristionchus</taxon>
    </lineage>
</organism>
<feature type="transmembrane region" description="Helical" evidence="1">
    <location>
        <begin position="29"/>
        <end position="47"/>
    </location>
</feature>
<evidence type="ECO:0000256" key="1">
    <source>
        <dbReference type="SAM" id="Phobius"/>
    </source>
</evidence>
<evidence type="ECO:0000313" key="2">
    <source>
        <dbReference type="EMBL" id="GMT21924.1"/>
    </source>
</evidence>
<dbReference type="AlphaFoldDB" id="A0AAV5VVY8"/>
<accession>A0AAV5VVY8</accession>
<feature type="non-terminal residue" evidence="2">
    <location>
        <position position="1"/>
    </location>
</feature>
<gene>
    <name evidence="2" type="ORF">PFISCL1PPCAC_13221</name>
</gene>
<protein>
    <recommendedName>
        <fullName evidence="4">G protein-coupled receptor</fullName>
    </recommendedName>
</protein>
<keyword evidence="1" id="KW-0472">Membrane</keyword>
<proteinExistence type="predicted"/>
<dbReference type="PANTHER" id="PTHR45830:SF15">
    <property type="entry name" value="SERPENTINE RECEPTOR, CLASS I"/>
    <property type="match status" value="1"/>
</dbReference>
<feature type="transmembrane region" description="Helical" evidence="1">
    <location>
        <begin position="59"/>
        <end position="81"/>
    </location>
</feature>
<feature type="non-terminal residue" evidence="2">
    <location>
        <position position="202"/>
    </location>
</feature>
<feature type="transmembrane region" description="Helical" evidence="1">
    <location>
        <begin position="101"/>
        <end position="123"/>
    </location>
</feature>
<evidence type="ECO:0008006" key="4">
    <source>
        <dbReference type="Google" id="ProtNLM"/>
    </source>
</evidence>
<sequence>DYHGYGENFDWDRKYFIPFIQNFCTYYKFLPLSLTLLLNYLIIFKSLTFSSEYRRTLAFYHICMFFYDIHHLILFVPYPLFPHPIFLCYGTLCQFGGPPHLAMTLTVAIAAIASIALCLLIFIRMRLIIPANSRFRLSYRHSLLIMALTSFIFLVNIPGFALYAGDSANKTQILERPEFAWVKAAPGALVFGEMFELPLLNI</sequence>
<name>A0AAV5VVY8_9BILA</name>
<dbReference type="Pfam" id="PF10318">
    <property type="entry name" value="7TM_GPCR_Srh"/>
    <property type="match status" value="1"/>
</dbReference>
<keyword evidence="3" id="KW-1185">Reference proteome</keyword>
<evidence type="ECO:0000313" key="3">
    <source>
        <dbReference type="Proteomes" id="UP001432322"/>
    </source>
</evidence>